<evidence type="ECO:0000256" key="1">
    <source>
        <dbReference type="ARBA" id="ARBA00002634"/>
    </source>
</evidence>
<dbReference type="AlphaFoldDB" id="A0A5C0SFD5"/>
<accession>A0A5C0SFD5</accession>
<dbReference type="Gene3D" id="1.10.1270.20">
    <property type="entry name" value="tRNA(m1g37)methyltransferase, domain 2"/>
    <property type="match status" value="1"/>
</dbReference>
<evidence type="ECO:0000256" key="5">
    <source>
        <dbReference type="ARBA" id="ARBA00012807"/>
    </source>
</evidence>
<feature type="binding site" evidence="15 16">
    <location>
        <position position="110"/>
    </location>
    <ligand>
        <name>S-adenosyl-L-methionine</name>
        <dbReference type="ChEBI" id="CHEBI:59789"/>
    </ligand>
</feature>
<evidence type="ECO:0000313" key="20">
    <source>
        <dbReference type="Proteomes" id="UP000324646"/>
    </source>
</evidence>
<evidence type="ECO:0000259" key="18">
    <source>
        <dbReference type="Pfam" id="PF01746"/>
    </source>
</evidence>
<dbReference type="HAMAP" id="MF_00605">
    <property type="entry name" value="TrmD"/>
    <property type="match status" value="1"/>
</dbReference>
<evidence type="ECO:0000256" key="14">
    <source>
        <dbReference type="ARBA" id="ARBA00047783"/>
    </source>
</evidence>
<dbReference type="InterPro" id="IPR029026">
    <property type="entry name" value="tRNA_m1G_MTases_N"/>
</dbReference>
<dbReference type="RefSeq" id="WP_148809189.1">
    <property type="nucleotide sequence ID" value="NZ_CP042243.1"/>
</dbReference>
<feature type="binding site" evidence="15 16">
    <location>
        <begin position="130"/>
        <end position="135"/>
    </location>
    <ligand>
        <name>S-adenosyl-L-methionine</name>
        <dbReference type="ChEBI" id="CHEBI:59789"/>
    </ligand>
</feature>
<keyword evidence="20" id="KW-1185">Reference proteome</keyword>
<evidence type="ECO:0000256" key="4">
    <source>
        <dbReference type="ARBA" id="ARBA00011738"/>
    </source>
</evidence>
<keyword evidence="10 15" id="KW-0949">S-adenosyl-L-methionine</keyword>
<dbReference type="FunFam" id="3.40.1280.10:FF:000001">
    <property type="entry name" value="tRNA (guanine-N(1)-)-methyltransferase"/>
    <property type="match status" value="1"/>
</dbReference>
<feature type="domain" description="tRNA methyltransferase TRMD/TRM10-type" evidence="18">
    <location>
        <begin position="1"/>
        <end position="223"/>
    </location>
</feature>
<dbReference type="InterPro" id="IPR016009">
    <property type="entry name" value="tRNA_MeTrfase_TRMD/TRM10"/>
</dbReference>
<evidence type="ECO:0000256" key="7">
    <source>
        <dbReference type="ARBA" id="ARBA00022490"/>
    </source>
</evidence>
<evidence type="ECO:0000256" key="15">
    <source>
        <dbReference type="HAMAP-Rule" id="MF_00605"/>
    </source>
</evidence>
<dbReference type="GO" id="GO:0005829">
    <property type="term" value="C:cytosol"/>
    <property type="evidence" value="ECO:0007669"/>
    <property type="project" value="TreeGrafter"/>
</dbReference>
<evidence type="ECO:0000256" key="9">
    <source>
        <dbReference type="ARBA" id="ARBA00022679"/>
    </source>
</evidence>
<name>A0A5C0SFD5_CRATE</name>
<dbReference type="InterPro" id="IPR002649">
    <property type="entry name" value="tRNA_m1G_MeTrfase_TrmD"/>
</dbReference>
<evidence type="ECO:0000256" key="11">
    <source>
        <dbReference type="ARBA" id="ARBA00022694"/>
    </source>
</evidence>
<evidence type="ECO:0000256" key="17">
    <source>
        <dbReference type="RuleBase" id="RU003464"/>
    </source>
</evidence>
<comment type="subunit">
    <text evidence="4 15 17">Homodimer.</text>
</comment>
<dbReference type="KEGG" id="crs:FQB35_06410"/>
<keyword evidence="8 15" id="KW-0489">Methyltransferase</keyword>
<evidence type="ECO:0000256" key="16">
    <source>
        <dbReference type="PIRSR" id="PIRSR000386-1"/>
    </source>
</evidence>
<dbReference type="SUPFAM" id="SSF75217">
    <property type="entry name" value="alpha/beta knot"/>
    <property type="match status" value="1"/>
</dbReference>
<evidence type="ECO:0000256" key="2">
    <source>
        <dbReference type="ARBA" id="ARBA00004496"/>
    </source>
</evidence>
<dbReference type="PIRSF" id="PIRSF000386">
    <property type="entry name" value="tRNA_mtase"/>
    <property type="match status" value="1"/>
</dbReference>
<dbReference type="GO" id="GO:0052906">
    <property type="term" value="F:tRNA (guanine(37)-N1)-methyltransferase activity"/>
    <property type="evidence" value="ECO:0007669"/>
    <property type="project" value="UniProtKB-UniRule"/>
</dbReference>
<evidence type="ECO:0000313" key="19">
    <source>
        <dbReference type="EMBL" id="QEK12034.1"/>
    </source>
</evidence>
<dbReference type="EMBL" id="CP042243">
    <property type="protein sequence ID" value="QEK12034.1"/>
    <property type="molecule type" value="Genomic_DNA"/>
</dbReference>
<comment type="subcellular location">
    <subcellularLocation>
        <location evidence="2 15 17">Cytoplasm</location>
    </subcellularLocation>
</comment>
<proteinExistence type="inferred from homology"/>
<evidence type="ECO:0000256" key="8">
    <source>
        <dbReference type="ARBA" id="ARBA00022603"/>
    </source>
</evidence>
<evidence type="ECO:0000256" key="13">
    <source>
        <dbReference type="ARBA" id="ARBA00033392"/>
    </source>
</evidence>
<evidence type="ECO:0000256" key="6">
    <source>
        <dbReference type="ARBA" id="ARBA00014679"/>
    </source>
</evidence>
<dbReference type="PANTHER" id="PTHR46417">
    <property type="entry name" value="TRNA (GUANINE-N(1)-)-METHYLTRANSFERASE"/>
    <property type="match status" value="1"/>
</dbReference>
<dbReference type="Pfam" id="PF01746">
    <property type="entry name" value="tRNA_m1G_MT"/>
    <property type="match status" value="1"/>
</dbReference>
<protein>
    <recommendedName>
        <fullName evidence="6 15">tRNA (guanine-N(1)-)-methyltransferase</fullName>
        <ecNumber evidence="5 15">2.1.1.228</ecNumber>
    </recommendedName>
    <alternativeName>
        <fullName evidence="12 15">M1G-methyltransferase</fullName>
    </alternativeName>
    <alternativeName>
        <fullName evidence="13 15">tRNA [GM37] methyltransferase</fullName>
    </alternativeName>
</protein>
<dbReference type="NCBIfam" id="NF000648">
    <property type="entry name" value="PRK00026.1"/>
    <property type="match status" value="1"/>
</dbReference>
<dbReference type="PANTHER" id="PTHR46417:SF1">
    <property type="entry name" value="TRNA (GUANINE-N(1)-)-METHYLTRANSFERASE"/>
    <property type="match status" value="1"/>
</dbReference>
<dbReference type="Proteomes" id="UP000324646">
    <property type="component" value="Chromosome"/>
</dbReference>
<reference evidence="19 20" key="1">
    <citation type="submission" date="2019-07" db="EMBL/GenBank/DDBJ databases">
        <title>Complete genome of Crassaminicella thermophila SY095.</title>
        <authorList>
            <person name="Li X."/>
        </authorList>
    </citation>
    <scope>NUCLEOTIDE SEQUENCE [LARGE SCALE GENOMIC DNA]</scope>
    <source>
        <strain evidence="19 20">SY095</strain>
    </source>
</reference>
<dbReference type="Gene3D" id="3.40.1280.10">
    <property type="match status" value="1"/>
</dbReference>
<dbReference type="InterPro" id="IPR029028">
    <property type="entry name" value="Alpha/beta_knot_MTases"/>
</dbReference>
<dbReference type="OrthoDB" id="9807416at2"/>
<dbReference type="InterPro" id="IPR023148">
    <property type="entry name" value="tRNA_m1G_MeTrfase_C_sf"/>
</dbReference>
<evidence type="ECO:0000256" key="3">
    <source>
        <dbReference type="ARBA" id="ARBA00007630"/>
    </source>
</evidence>
<dbReference type="GO" id="GO:0002939">
    <property type="term" value="P:tRNA N1-guanine methylation"/>
    <property type="evidence" value="ECO:0007669"/>
    <property type="project" value="TreeGrafter"/>
</dbReference>
<evidence type="ECO:0000256" key="12">
    <source>
        <dbReference type="ARBA" id="ARBA00029736"/>
    </source>
</evidence>
<comment type="catalytic activity">
    <reaction evidence="14 15 17">
        <text>guanosine(37) in tRNA + S-adenosyl-L-methionine = N(1)-methylguanosine(37) in tRNA + S-adenosyl-L-homocysteine + H(+)</text>
        <dbReference type="Rhea" id="RHEA:36899"/>
        <dbReference type="Rhea" id="RHEA-COMP:10145"/>
        <dbReference type="Rhea" id="RHEA-COMP:10147"/>
        <dbReference type="ChEBI" id="CHEBI:15378"/>
        <dbReference type="ChEBI" id="CHEBI:57856"/>
        <dbReference type="ChEBI" id="CHEBI:59789"/>
        <dbReference type="ChEBI" id="CHEBI:73542"/>
        <dbReference type="ChEBI" id="CHEBI:74269"/>
        <dbReference type="EC" id="2.1.1.228"/>
    </reaction>
</comment>
<organism evidence="19 20">
    <name type="scientific">Crassaminicella thermophila</name>
    <dbReference type="NCBI Taxonomy" id="2599308"/>
    <lineage>
        <taxon>Bacteria</taxon>
        <taxon>Bacillati</taxon>
        <taxon>Bacillota</taxon>
        <taxon>Clostridia</taxon>
        <taxon>Eubacteriales</taxon>
        <taxon>Clostridiaceae</taxon>
        <taxon>Crassaminicella</taxon>
    </lineage>
</organism>
<comment type="function">
    <text evidence="1 15 17">Specifically methylates guanosine-37 in various tRNAs.</text>
</comment>
<keyword evidence="7 15" id="KW-0963">Cytoplasm</keyword>
<sequence>MRIDVLTLFPKMFEDPLGESIIGRAREKDILDINIINIRDFSNDKHKKVDDYPYGGGAGMVMQAQPIFSALEAINARDCKVIYMSPKGKTFNQHIAKELAKENKLIFICGHYEGIDQRVIDYWVTDEISIGDYVLTGGELPAMVVIDAVARLIPGVLGQEESYIDESFYSGLLEYPQYTRPSEFRNLKVPDILLSGNHKKIDEWRKLQALNITKKNRPDMFKKYINRKDLSNEEKRLIKLLIEE</sequence>
<dbReference type="NCBIfam" id="TIGR00088">
    <property type="entry name" value="trmD"/>
    <property type="match status" value="1"/>
</dbReference>
<gene>
    <name evidence="15 19" type="primary">trmD</name>
    <name evidence="19" type="ORF">FQB35_06410</name>
</gene>
<dbReference type="CDD" id="cd18080">
    <property type="entry name" value="TrmD-like"/>
    <property type="match status" value="1"/>
</dbReference>
<comment type="similarity">
    <text evidence="3 15 17">Belongs to the RNA methyltransferase TrmD family.</text>
</comment>
<keyword evidence="11 15" id="KW-0819">tRNA processing</keyword>
<keyword evidence="9 15" id="KW-0808">Transferase</keyword>
<evidence type="ECO:0000256" key="10">
    <source>
        <dbReference type="ARBA" id="ARBA00022691"/>
    </source>
</evidence>
<dbReference type="EC" id="2.1.1.228" evidence="5 15"/>